<dbReference type="STRING" id="71139.A0A059D8Q6"/>
<dbReference type="Pfam" id="PF03798">
    <property type="entry name" value="TRAM_LAG1_CLN8"/>
    <property type="match status" value="1"/>
</dbReference>
<accession>A0A059D8Q6</accession>
<evidence type="ECO:0000256" key="6">
    <source>
        <dbReference type="SAM" id="Phobius"/>
    </source>
</evidence>
<evidence type="ECO:0000256" key="4">
    <source>
        <dbReference type="ARBA" id="ARBA00023136"/>
    </source>
</evidence>
<feature type="transmembrane region" description="Helical" evidence="6">
    <location>
        <begin position="213"/>
        <end position="234"/>
    </location>
</feature>
<comment type="subcellular location">
    <subcellularLocation>
        <location evidence="1">Membrane</location>
        <topology evidence="1">Multi-pass membrane protein</topology>
    </subcellularLocation>
</comment>
<sequence>MELLATISPWATLQTFFLAFLLVYLFSYFLLFGRWGPRSRPFASSCFTSLAHGTPAAVTAAIATRGSPPPWHRAAYASPNTALHDTVLEFSIAYFLIDLIHYLVFFPSDVLFIIHHLVTLFVLLTCRYVVAHGAHAILLLLILAEVTSPCQNTWSLAKARKAEAPFAARFFRVMSPIFFTFYTVVRGVVAPAYVCDLVMYYSMEDVEDSIPKWAWVSWAVIMGSGILVSLLWVLNNWKVWYRDQRSFDVQKKDG</sequence>
<dbReference type="AlphaFoldDB" id="A0A059D8Q6"/>
<gene>
    <name evidence="8" type="ORF">EUGRSUZ_B03459</name>
</gene>
<evidence type="ECO:0000256" key="2">
    <source>
        <dbReference type="ARBA" id="ARBA00022692"/>
    </source>
</evidence>
<feature type="transmembrane region" description="Helical" evidence="6">
    <location>
        <begin position="110"/>
        <end position="130"/>
    </location>
</feature>
<feature type="transmembrane region" description="Helical" evidence="6">
    <location>
        <begin position="12"/>
        <end position="32"/>
    </location>
</feature>
<keyword evidence="3 6" id="KW-1133">Transmembrane helix</keyword>
<proteinExistence type="predicted"/>
<dbReference type="EMBL" id="KK198754">
    <property type="protein sequence ID" value="KCW86869.1"/>
    <property type="molecule type" value="Genomic_DNA"/>
</dbReference>
<protein>
    <recommendedName>
        <fullName evidence="7">TLC domain-containing protein</fullName>
    </recommendedName>
</protein>
<reference evidence="8" key="1">
    <citation type="submission" date="2013-07" db="EMBL/GenBank/DDBJ databases">
        <title>The genome of Eucalyptus grandis.</title>
        <authorList>
            <person name="Schmutz J."/>
            <person name="Hayes R."/>
            <person name="Myburg A."/>
            <person name="Tuskan G."/>
            <person name="Grattapaglia D."/>
            <person name="Rokhsar D.S."/>
        </authorList>
    </citation>
    <scope>NUCLEOTIDE SEQUENCE</scope>
    <source>
        <tissue evidence="8">Leaf extractions</tissue>
    </source>
</reference>
<dbReference type="InterPro" id="IPR040327">
    <property type="entry name" value="At5g14285-like"/>
</dbReference>
<feature type="transmembrane region" description="Helical" evidence="6">
    <location>
        <begin position="179"/>
        <end position="201"/>
    </location>
</feature>
<dbReference type="PANTHER" id="PTHR31766">
    <property type="entry name" value="GLABROUS1 ENHANCER-BINDING PROTEIN-LIKE 2"/>
    <property type="match status" value="1"/>
</dbReference>
<keyword evidence="4 5" id="KW-0472">Membrane</keyword>
<dbReference type="Gramene" id="KCW86869">
    <property type="protein sequence ID" value="KCW86869"/>
    <property type="gene ID" value="EUGRSUZ_B03459"/>
</dbReference>
<dbReference type="OMA" id="ATISPWA"/>
<dbReference type="eggNOG" id="ENOG502S2JP">
    <property type="taxonomic scope" value="Eukaryota"/>
</dbReference>
<dbReference type="PROSITE" id="PS50922">
    <property type="entry name" value="TLC"/>
    <property type="match status" value="1"/>
</dbReference>
<dbReference type="InParanoid" id="A0A059D8Q6"/>
<feature type="domain" description="TLC" evidence="7">
    <location>
        <begin position="38"/>
        <end position="245"/>
    </location>
</feature>
<organism evidence="8">
    <name type="scientific">Eucalyptus grandis</name>
    <name type="common">Flooded gum</name>
    <dbReference type="NCBI Taxonomy" id="71139"/>
    <lineage>
        <taxon>Eukaryota</taxon>
        <taxon>Viridiplantae</taxon>
        <taxon>Streptophyta</taxon>
        <taxon>Embryophyta</taxon>
        <taxon>Tracheophyta</taxon>
        <taxon>Spermatophyta</taxon>
        <taxon>Magnoliopsida</taxon>
        <taxon>eudicotyledons</taxon>
        <taxon>Gunneridae</taxon>
        <taxon>Pentapetalae</taxon>
        <taxon>rosids</taxon>
        <taxon>malvids</taxon>
        <taxon>Myrtales</taxon>
        <taxon>Myrtaceae</taxon>
        <taxon>Myrtoideae</taxon>
        <taxon>Eucalypteae</taxon>
        <taxon>Eucalyptus</taxon>
    </lineage>
</organism>
<evidence type="ECO:0000256" key="1">
    <source>
        <dbReference type="ARBA" id="ARBA00004141"/>
    </source>
</evidence>
<dbReference type="InterPro" id="IPR006634">
    <property type="entry name" value="TLC-dom"/>
</dbReference>
<evidence type="ECO:0000313" key="8">
    <source>
        <dbReference type="EMBL" id="KCW86869.1"/>
    </source>
</evidence>
<name>A0A059D8Q6_EUCGR</name>
<dbReference type="FunCoup" id="A0A059D8Q6">
    <property type="interactions" value="207"/>
</dbReference>
<dbReference type="KEGG" id="egr:104433643"/>
<dbReference type="PANTHER" id="PTHR31766:SF8">
    <property type="entry name" value="TLC DOMAIN-CONTAINING PROTEIN"/>
    <property type="match status" value="1"/>
</dbReference>
<keyword evidence="2 5" id="KW-0812">Transmembrane</keyword>
<evidence type="ECO:0000256" key="5">
    <source>
        <dbReference type="PROSITE-ProRule" id="PRU00205"/>
    </source>
</evidence>
<dbReference type="SMART" id="SM00724">
    <property type="entry name" value="TLC"/>
    <property type="match status" value="1"/>
</dbReference>
<dbReference type="OrthoDB" id="204175at2759"/>
<evidence type="ECO:0000259" key="7">
    <source>
        <dbReference type="PROSITE" id="PS50922"/>
    </source>
</evidence>
<dbReference type="GO" id="GO:0016020">
    <property type="term" value="C:membrane"/>
    <property type="evidence" value="ECO:0007669"/>
    <property type="project" value="UniProtKB-SubCell"/>
</dbReference>
<evidence type="ECO:0000256" key="3">
    <source>
        <dbReference type="ARBA" id="ARBA00022989"/>
    </source>
</evidence>